<dbReference type="FunFam" id="1.10.287.310:FF:000001">
    <property type="entry name" value="50S ribosomal protein L29"/>
    <property type="match status" value="1"/>
</dbReference>
<dbReference type="GO" id="GO:0006412">
    <property type="term" value="P:translation"/>
    <property type="evidence" value="ECO:0007669"/>
    <property type="project" value="UniProtKB-UniRule"/>
</dbReference>
<organism evidence="6 7">
    <name type="scientific">Mycoplasmopsis californica</name>
    <dbReference type="NCBI Taxonomy" id="2113"/>
    <lineage>
        <taxon>Bacteria</taxon>
        <taxon>Bacillati</taxon>
        <taxon>Mycoplasmatota</taxon>
        <taxon>Mycoplasmoidales</taxon>
        <taxon>Metamycoplasmataceae</taxon>
        <taxon>Mycoplasmopsis</taxon>
    </lineage>
</organism>
<dbReference type="RefSeq" id="WP_038561952.1">
    <property type="nucleotide sequence ID" value="NZ_AP018940.1"/>
</dbReference>
<evidence type="ECO:0000256" key="4">
    <source>
        <dbReference type="ARBA" id="ARBA00035204"/>
    </source>
</evidence>
<gene>
    <name evidence="5 6" type="primary">rpmC</name>
    <name evidence="6" type="ORF">MCFN_02380</name>
</gene>
<dbReference type="PANTHER" id="PTHR10916">
    <property type="entry name" value="60S RIBOSOMAL PROTEIN L35/50S RIBOSOMAL PROTEIN L29"/>
    <property type="match status" value="1"/>
</dbReference>
<dbReference type="NCBIfam" id="TIGR00012">
    <property type="entry name" value="L29"/>
    <property type="match status" value="1"/>
</dbReference>
<comment type="similarity">
    <text evidence="1 5">Belongs to the universal ribosomal protein uL29 family.</text>
</comment>
<keyword evidence="2 5" id="KW-0689">Ribosomal protein</keyword>
<evidence type="ECO:0000256" key="5">
    <source>
        <dbReference type="HAMAP-Rule" id="MF_00374"/>
    </source>
</evidence>
<dbReference type="Pfam" id="PF00831">
    <property type="entry name" value="Ribosomal_L29"/>
    <property type="match status" value="1"/>
</dbReference>
<evidence type="ECO:0000313" key="6">
    <source>
        <dbReference type="EMBL" id="AIA29611.1"/>
    </source>
</evidence>
<name>A0A059XWB1_9BACT</name>
<dbReference type="eggNOG" id="COG0255">
    <property type="taxonomic scope" value="Bacteria"/>
</dbReference>
<evidence type="ECO:0000256" key="1">
    <source>
        <dbReference type="ARBA" id="ARBA00009254"/>
    </source>
</evidence>
<keyword evidence="3 5" id="KW-0687">Ribonucleoprotein</keyword>
<dbReference type="HAMAP" id="MF_00374">
    <property type="entry name" value="Ribosomal_uL29"/>
    <property type="match status" value="1"/>
</dbReference>
<dbReference type="EMBL" id="CP007521">
    <property type="protein sequence ID" value="AIA29611.1"/>
    <property type="molecule type" value="Genomic_DNA"/>
</dbReference>
<dbReference type="GO" id="GO:0003735">
    <property type="term" value="F:structural constituent of ribosome"/>
    <property type="evidence" value="ECO:0007669"/>
    <property type="project" value="InterPro"/>
</dbReference>
<reference evidence="6 7" key="1">
    <citation type="journal article" date="2014" name="Genome Announc.">
        <title>Complete Genome Sequence of the Bovine Mastitis Pathogen Mycoplasma californicum Strain ST-6T (ATCC 33461T).</title>
        <authorList>
            <person name="Calcutt M.J."/>
            <person name="Foecking M.F."/>
            <person name="Fox L.K."/>
        </authorList>
    </citation>
    <scope>NUCLEOTIDE SEQUENCE [LARGE SCALE GENOMIC DNA]</scope>
    <source>
        <strain evidence="6 7">ST-6</strain>
    </source>
</reference>
<protein>
    <recommendedName>
        <fullName evidence="4 5">Large ribosomal subunit protein uL29</fullName>
    </recommendedName>
</protein>
<dbReference type="CDD" id="cd00427">
    <property type="entry name" value="Ribosomal_L29_HIP"/>
    <property type="match status" value="1"/>
</dbReference>
<dbReference type="InterPro" id="IPR036049">
    <property type="entry name" value="Ribosomal_uL29_sf"/>
</dbReference>
<dbReference type="Proteomes" id="UP000027088">
    <property type="component" value="Chromosome"/>
</dbReference>
<evidence type="ECO:0000256" key="3">
    <source>
        <dbReference type="ARBA" id="ARBA00023274"/>
    </source>
</evidence>
<dbReference type="GO" id="GO:0022625">
    <property type="term" value="C:cytosolic large ribosomal subunit"/>
    <property type="evidence" value="ECO:0007669"/>
    <property type="project" value="TreeGrafter"/>
</dbReference>
<evidence type="ECO:0000256" key="2">
    <source>
        <dbReference type="ARBA" id="ARBA00022980"/>
    </source>
</evidence>
<keyword evidence="7" id="KW-1185">Reference proteome</keyword>
<evidence type="ECO:0000313" key="7">
    <source>
        <dbReference type="Proteomes" id="UP000027088"/>
    </source>
</evidence>
<sequence>MNFKDIKAKPVAEIKALVNDLKAELLTLRFKNATGQLDQSHKIKAIKKDIARCLSALTQLQGDK</sequence>
<dbReference type="OrthoDB" id="9815192at2"/>
<dbReference type="AlphaFoldDB" id="A0A059XWB1"/>
<dbReference type="SUPFAM" id="SSF46561">
    <property type="entry name" value="Ribosomal protein L29 (L29p)"/>
    <property type="match status" value="1"/>
</dbReference>
<dbReference type="PANTHER" id="PTHR10916:SF0">
    <property type="entry name" value="LARGE RIBOSOMAL SUBUNIT PROTEIN UL29C"/>
    <property type="match status" value="1"/>
</dbReference>
<proteinExistence type="inferred from homology"/>
<dbReference type="InterPro" id="IPR050063">
    <property type="entry name" value="Ribosomal_protein_uL29"/>
</dbReference>
<dbReference type="KEGG" id="mcr:MCFN_02380"/>
<dbReference type="InterPro" id="IPR001854">
    <property type="entry name" value="Ribosomal_uL29"/>
</dbReference>
<accession>A0A059XWB1</accession>
<dbReference type="Gene3D" id="1.10.287.310">
    <property type="match status" value="1"/>
</dbReference>